<reference evidence="3" key="1">
    <citation type="submission" date="2014-03" db="EMBL/GenBank/DDBJ databases">
        <title>The Genome Sequence of Puccinia striiformis f. sp. tritici PST-78.</title>
        <authorList>
            <consortium name="The Broad Institute Genome Sequencing Platform"/>
            <person name="Cuomo C."/>
            <person name="Hulbert S."/>
            <person name="Chen X."/>
            <person name="Walker B."/>
            <person name="Young S.K."/>
            <person name="Zeng Q."/>
            <person name="Gargeya S."/>
            <person name="Fitzgerald M."/>
            <person name="Haas B."/>
            <person name="Abouelleil A."/>
            <person name="Alvarado L."/>
            <person name="Arachchi H.M."/>
            <person name="Berlin A.M."/>
            <person name="Chapman S.B."/>
            <person name="Goldberg J."/>
            <person name="Griggs A."/>
            <person name="Gujja S."/>
            <person name="Hansen M."/>
            <person name="Howarth C."/>
            <person name="Imamovic A."/>
            <person name="Larimer J."/>
            <person name="McCowan C."/>
            <person name="Montmayeur A."/>
            <person name="Murphy C."/>
            <person name="Neiman D."/>
            <person name="Pearson M."/>
            <person name="Priest M."/>
            <person name="Roberts A."/>
            <person name="Saif S."/>
            <person name="Shea T."/>
            <person name="Sisk P."/>
            <person name="Sykes S."/>
            <person name="Wortman J."/>
            <person name="Nusbaum C."/>
            <person name="Birren B."/>
        </authorList>
    </citation>
    <scope>NUCLEOTIDE SEQUENCE [LARGE SCALE GENOMIC DNA]</scope>
    <source>
        <strain evidence="3">race PST-78</strain>
    </source>
</reference>
<evidence type="ECO:0000313" key="2">
    <source>
        <dbReference type="EMBL" id="KNE86998.1"/>
    </source>
</evidence>
<comment type="caution">
    <text evidence="2">The sequence shown here is derived from an EMBL/GenBank/DDBJ whole genome shotgun (WGS) entry which is preliminary data.</text>
</comment>
<dbReference type="Proteomes" id="UP000054564">
    <property type="component" value="Unassembled WGS sequence"/>
</dbReference>
<sequence>MPRGPSLQTAGRPVHPPAGRPTNRSASVAGVTDDSGAPSLDPISVQALEELDEELRLTHEAAYVPTPTAPRIIIDSCPERVFHGSFSLDRPQSDWHSTMPTPPR</sequence>
<keyword evidence="3" id="KW-1185">Reference proteome</keyword>
<accession>A0A0L0UIZ7</accession>
<dbReference type="EMBL" id="AJIL01007200">
    <property type="protein sequence ID" value="KNE86998.1"/>
    <property type="molecule type" value="Genomic_DNA"/>
</dbReference>
<feature type="region of interest" description="Disordered" evidence="1">
    <location>
        <begin position="1"/>
        <end position="41"/>
    </location>
</feature>
<evidence type="ECO:0000313" key="3">
    <source>
        <dbReference type="Proteomes" id="UP000054564"/>
    </source>
</evidence>
<name>A0A0L0UIZ7_9BASI</name>
<protein>
    <submittedName>
        <fullName evidence="2">Uncharacterized protein</fullName>
    </submittedName>
</protein>
<feature type="compositionally biased region" description="Polar residues" evidence="1">
    <location>
        <begin position="94"/>
        <end position="104"/>
    </location>
</feature>
<evidence type="ECO:0000256" key="1">
    <source>
        <dbReference type="SAM" id="MobiDB-lite"/>
    </source>
</evidence>
<proteinExistence type="predicted"/>
<organism evidence="2 3">
    <name type="scientific">Puccinia striiformis f. sp. tritici PST-78</name>
    <dbReference type="NCBI Taxonomy" id="1165861"/>
    <lineage>
        <taxon>Eukaryota</taxon>
        <taxon>Fungi</taxon>
        <taxon>Dikarya</taxon>
        <taxon>Basidiomycota</taxon>
        <taxon>Pucciniomycotina</taxon>
        <taxon>Pucciniomycetes</taxon>
        <taxon>Pucciniales</taxon>
        <taxon>Pucciniaceae</taxon>
        <taxon>Puccinia</taxon>
    </lineage>
</organism>
<gene>
    <name evidence="2" type="ORF">PSTG_19633</name>
</gene>
<dbReference type="AlphaFoldDB" id="A0A0L0UIZ7"/>
<feature type="region of interest" description="Disordered" evidence="1">
    <location>
        <begin position="85"/>
        <end position="104"/>
    </location>
</feature>